<evidence type="ECO:0000256" key="3">
    <source>
        <dbReference type="ARBA" id="ARBA00022679"/>
    </source>
</evidence>
<dbReference type="SUPFAM" id="SSF53448">
    <property type="entry name" value="Nucleotide-diphospho-sugar transferases"/>
    <property type="match status" value="1"/>
</dbReference>
<dbReference type="Pfam" id="PF00535">
    <property type="entry name" value="Glycos_transf_2"/>
    <property type="match status" value="1"/>
</dbReference>
<dbReference type="Proteomes" id="UP000070299">
    <property type="component" value="Unassembled WGS sequence"/>
</dbReference>
<protein>
    <recommendedName>
        <fullName evidence="5">Glycosyltransferase 2-like domain-containing protein</fullName>
    </recommendedName>
</protein>
<evidence type="ECO:0000313" key="7">
    <source>
        <dbReference type="Proteomes" id="UP000070299"/>
    </source>
</evidence>
<accession>A0A148KLM6</accession>
<comment type="similarity">
    <text evidence="1">Belongs to the glycosyltransferase 2 family.</text>
</comment>
<organism evidence="6 7">
    <name type="scientific">Paraglaciecola hydrolytica</name>
    <dbReference type="NCBI Taxonomy" id="1799789"/>
    <lineage>
        <taxon>Bacteria</taxon>
        <taxon>Pseudomonadati</taxon>
        <taxon>Pseudomonadota</taxon>
        <taxon>Gammaproteobacteria</taxon>
        <taxon>Alteromonadales</taxon>
        <taxon>Alteromonadaceae</taxon>
        <taxon>Paraglaciecola</taxon>
    </lineage>
</organism>
<keyword evidence="4" id="KW-0812">Transmembrane</keyword>
<comment type="caution">
    <text evidence="6">The sequence shown here is derived from an EMBL/GenBank/DDBJ whole genome shotgun (WGS) entry which is preliminary data.</text>
</comment>
<reference evidence="7" key="1">
    <citation type="submission" date="2016-02" db="EMBL/GenBank/DDBJ databases">
        <authorList>
            <person name="Schultz-Johansen M."/>
            <person name="Glaring M.A."/>
            <person name="Bech P.K."/>
            <person name="Stougaard P."/>
        </authorList>
    </citation>
    <scope>NUCLEOTIDE SEQUENCE [LARGE SCALE GENOMIC DNA]</scope>
    <source>
        <strain evidence="7">S66</strain>
    </source>
</reference>
<evidence type="ECO:0000256" key="4">
    <source>
        <dbReference type="SAM" id="Phobius"/>
    </source>
</evidence>
<dbReference type="PANTHER" id="PTHR43179:SF12">
    <property type="entry name" value="GALACTOFURANOSYLTRANSFERASE GLFT2"/>
    <property type="match status" value="1"/>
</dbReference>
<dbReference type="InterPro" id="IPR001173">
    <property type="entry name" value="Glyco_trans_2-like"/>
</dbReference>
<dbReference type="STRING" id="1799789.AX660_21045"/>
<evidence type="ECO:0000313" key="6">
    <source>
        <dbReference type="EMBL" id="KXI27222.1"/>
    </source>
</evidence>
<dbReference type="GO" id="GO:0016757">
    <property type="term" value="F:glycosyltransferase activity"/>
    <property type="evidence" value="ECO:0007669"/>
    <property type="project" value="UniProtKB-KW"/>
</dbReference>
<feature type="domain" description="Glycosyltransferase 2-like" evidence="5">
    <location>
        <begin position="8"/>
        <end position="127"/>
    </location>
</feature>
<dbReference type="InterPro" id="IPR029044">
    <property type="entry name" value="Nucleotide-diphossugar_trans"/>
</dbReference>
<evidence type="ECO:0000259" key="5">
    <source>
        <dbReference type="Pfam" id="PF00535"/>
    </source>
</evidence>
<keyword evidence="2" id="KW-0328">Glycosyltransferase</keyword>
<gene>
    <name evidence="6" type="ORF">AX660_21045</name>
</gene>
<dbReference type="Gene3D" id="3.90.550.10">
    <property type="entry name" value="Spore Coat Polysaccharide Biosynthesis Protein SpsA, Chain A"/>
    <property type="match status" value="1"/>
</dbReference>
<dbReference type="AlphaFoldDB" id="A0A148KLM6"/>
<keyword evidence="7" id="KW-1185">Reference proteome</keyword>
<keyword evidence="4" id="KW-0472">Membrane</keyword>
<keyword evidence="4" id="KW-1133">Transmembrane helix</keyword>
<name>A0A148KLM6_9ALTE</name>
<proteinExistence type="inferred from homology"/>
<dbReference type="PANTHER" id="PTHR43179">
    <property type="entry name" value="RHAMNOSYLTRANSFERASE WBBL"/>
    <property type="match status" value="1"/>
</dbReference>
<keyword evidence="3" id="KW-0808">Transferase</keyword>
<feature type="transmembrane region" description="Helical" evidence="4">
    <location>
        <begin position="240"/>
        <end position="260"/>
    </location>
</feature>
<evidence type="ECO:0000256" key="1">
    <source>
        <dbReference type="ARBA" id="ARBA00006739"/>
    </source>
</evidence>
<evidence type="ECO:0000256" key="2">
    <source>
        <dbReference type="ARBA" id="ARBA00022676"/>
    </source>
</evidence>
<dbReference type="EMBL" id="LSNE01000011">
    <property type="protein sequence ID" value="KXI27222.1"/>
    <property type="molecule type" value="Genomic_DNA"/>
</dbReference>
<sequence>MDYSSTIKCVESVLKYTNTDKILIVDNASPNESAKKIEQWINEQNVQGKVILISNHENNGYGGGNNFGIAYCNTHFEYKKIWILNNDCYLESNALAPMLEYIDQNNKSIVGSVILRSSDGKLECYGGGIVYPLLGKAKLYLKGEDKDAIISYSDLSPDYIMGCSLLLTKQFIDEVGLMDEMYFMYSEEVDWQKRARNFGWKIIVAPTSYVFHLGSGGSGGRSPTYHFMRNKAAILYNKKFYGLGFTLLSAFLLMGVHIIVERKSMKNIFSGIHGIFVGLKTKVKRWKK</sequence>